<comment type="caution">
    <text evidence="2">The sequence shown here is derived from an EMBL/GenBank/DDBJ whole genome shotgun (WGS) entry which is preliminary data.</text>
</comment>
<dbReference type="EMBL" id="WPHU01000028">
    <property type="protein sequence ID" value="MVA59594.1"/>
    <property type="molecule type" value="Genomic_DNA"/>
</dbReference>
<keyword evidence="1" id="KW-0812">Transmembrane</keyword>
<keyword evidence="1" id="KW-0472">Membrane</keyword>
<name>A0A7K1RNI7_AGRVI</name>
<keyword evidence="1" id="KW-1133">Transmembrane helix</keyword>
<gene>
    <name evidence="2" type="ORF">GOZ88_26270</name>
</gene>
<sequence>MDFAKIAPYLQDPLVLMGFVLFLFFGFSRLLVRSGVIPPMDQRGGFRILTQILRYGFILAIAIIVLGFGLKYREMSRQEQATAVRLISEELKSNIEVAGELQKNTLTIMSATTAISSVLRTPGIKLLPALFPEQNLTLKAEVPASLEFARLQLNAAQEAGLLNDPLELQKFQKAGVVVAGTIKRTQSTIRSLAR</sequence>
<feature type="transmembrane region" description="Helical" evidence="1">
    <location>
        <begin position="52"/>
        <end position="70"/>
    </location>
</feature>
<proteinExistence type="predicted"/>
<dbReference type="AlphaFoldDB" id="A0A7K1RNI7"/>
<evidence type="ECO:0000313" key="3">
    <source>
        <dbReference type="Proteomes" id="UP000440716"/>
    </source>
</evidence>
<dbReference type="RefSeq" id="WP_156593332.1">
    <property type="nucleotide sequence ID" value="NZ_WPHU01000028.1"/>
</dbReference>
<feature type="transmembrane region" description="Helical" evidence="1">
    <location>
        <begin position="12"/>
        <end position="32"/>
    </location>
</feature>
<reference evidence="2 3" key="1">
    <citation type="submission" date="2019-12" db="EMBL/GenBank/DDBJ databases">
        <title>Whole-genome sequencing of Allorhizobium vitis.</title>
        <authorList>
            <person name="Gan H.M."/>
            <person name="Szegedi E."/>
            <person name="Burr T."/>
            <person name="Savka M.A."/>
        </authorList>
    </citation>
    <scope>NUCLEOTIDE SEQUENCE [LARGE SCALE GENOMIC DNA]</scope>
    <source>
        <strain evidence="2 3">CG415</strain>
    </source>
</reference>
<accession>A0A7K1RNI7</accession>
<organism evidence="2 3">
    <name type="scientific">Agrobacterium vitis</name>
    <name type="common">Rhizobium vitis</name>
    <dbReference type="NCBI Taxonomy" id="373"/>
    <lineage>
        <taxon>Bacteria</taxon>
        <taxon>Pseudomonadati</taxon>
        <taxon>Pseudomonadota</taxon>
        <taxon>Alphaproteobacteria</taxon>
        <taxon>Hyphomicrobiales</taxon>
        <taxon>Rhizobiaceae</taxon>
        <taxon>Rhizobium/Agrobacterium group</taxon>
        <taxon>Agrobacterium</taxon>
    </lineage>
</organism>
<evidence type="ECO:0000256" key="1">
    <source>
        <dbReference type="SAM" id="Phobius"/>
    </source>
</evidence>
<evidence type="ECO:0000313" key="2">
    <source>
        <dbReference type="EMBL" id="MVA59594.1"/>
    </source>
</evidence>
<dbReference type="Proteomes" id="UP000440716">
    <property type="component" value="Unassembled WGS sequence"/>
</dbReference>
<protein>
    <submittedName>
        <fullName evidence="2">Uncharacterized protein</fullName>
    </submittedName>
</protein>